<reference evidence="7" key="1">
    <citation type="journal article" date="2021" name="ISME J.">
        <title>Evolutionary origin and ecological implication of a unique nif island in free-living Bradyrhizobium lineages.</title>
        <authorList>
            <person name="Tao J."/>
        </authorList>
    </citation>
    <scope>NUCLEOTIDE SEQUENCE [LARGE SCALE GENOMIC DNA]</scope>
    <source>
        <strain evidence="7">SZCCT0094</strain>
    </source>
</reference>
<dbReference type="Proteomes" id="UP001314635">
    <property type="component" value="Unassembled WGS sequence"/>
</dbReference>
<dbReference type="PANTHER" id="PTHR35371">
    <property type="entry name" value="INNER MEMBRANE PROTEIN"/>
    <property type="match status" value="1"/>
</dbReference>
<protein>
    <submittedName>
        <fullName evidence="6">MAPEG family protein</fullName>
    </submittedName>
</protein>
<gene>
    <name evidence="6" type="ORF">JQ619_34650</name>
</gene>
<evidence type="ECO:0000256" key="2">
    <source>
        <dbReference type="ARBA" id="ARBA00022692"/>
    </source>
</evidence>
<evidence type="ECO:0000256" key="1">
    <source>
        <dbReference type="ARBA" id="ARBA00004370"/>
    </source>
</evidence>
<keyword evidence="3 5" id="KW-1133">Transmembrane helix</keyword>
<dbReference type="InterPro" id="IPR023352">
    <property type="entry name" value="MAPEG-like_dom_sf"/>
</dbReference>
<evidence type="ECO:0000256" key="5">
    <source>
        <dbReference type="SAM" id="Phobius"/>
    </source>
</evidence>
<evidence type="ECO:0000256" key="4">
    <source>
        <dbReference type="ARBA" id="ARBA00023136"/>
    </source>
</evidence>
<proteinExistence type="predicted"/>
<feature type="transmembrane region" description="Helical" evidence="5">
    <location>
        <begin position="7"/>
        <end position="25"/>
    </location>
</feature>
<keyword evidence="4 5" id="KW-0472">Membrane</keyword>
<dbReference type="Pfam" id="PF01124">
    <property type="entry name" value="MAPEG"/>
    <property type="match status" value="1"/>
</dbReference>
<dbReference type="EMBL" id="JAFCLK010000051">
    <property type="protein sequence ID" value="MBR1140901.1"/>
    <property type="molecule type" value="Genomic_DNA"/>
</dbReference>
<sequence>MTIAELCIFASVMLYLLTIAPVKWISVDGAGRYDNARPRDPAFYAGGIRERALGAHQNGIEAFPFFAAAVLLAEFRGAPQNLINELSVLFLIVRTAYVLTYVGNRPSLRSILWAIGFLITVAIFFLPLLRHVLPL</sequence>
<evidence type="ECO:0000256" key="3">
    <source>
        <dbReference type="ARBA" id="ARBA00022989"/>
    </source>
</evidence>
<dbReference type="Gene3D" id="1.20.120.550">
    <property type="entry name" value="Membrane associated eicosanoid/glutathione metabolism-like domain"/>
    <property type="match status" value="1"/>
</dbReference>
<dbReference type="PANTHER" id="PTHR35371:SF1">
    <property type="entry name" value="BLR7753 PROTEIN"/>
    <property type="match status" value="1"/>
</dbReference>
<evidence type="ECO:0000313" key="6">
    <source>
        <dbReference type="EMBL" id="MBR1140901.1"/>
    </source>
</evidence>
<keyword evidence="7" id="KW-1185">Reference proteome</keyword>
<evidence type="ECO:0000313" key="7">
    <source>
        <dbReference type="Proteomes" id="UP001314635"/>
    </source>
</evidence>
<dbReference type="InterPro" id="IPR001129">
    <property type="entry name" value="Membr-assoc_MAPEG"/>
</dbReference>
<comment type="caution">
    <text evidence="6">The sequence shown here is derived from an EMBL/GenBank/DDBJ whole genome shotgun (WGS) entry which is preliminary data.</text>
</comment>
<comment type="subcellular location">
    <subcellularLocation>
        <location evidence="1">Membrane</location>
    </subcellularLocation>
</comment>
<dbReference type="RefSeq" id="WP_012041633.1">
    <property type="nucleotide sequence ID" value="NZ_JABFDP010000015.1"/>
</dbReference>
<accession>A0ABS5GHU1</accession>
<dbReference type="SUPFAM" id="SSF161084">
    <property type="entry name" value="MAPEG domain-like"/>
    <property type="match status" value="1"/>
</dbReference>
<keyword evidence="2 5" id="KW-0812">Transmembrane</keyword>
<feature type="transmembrane region" description="Helical" evidence="5">
    <location>
        <begin position="111"/>
        <end position="129"/>
    </location>
</feature>
<feature type="transmembrane region" description="Helical" evidence="5">
    <location>
        <begin position="86"/>
        <end position="104"/>
    </location>
</feature>
<name>A0ABS5GHU1_9BRAD</name>
<organism evidence="6 7">
    <name type="scientific">Bradyrhizobium denitrificans</name>
    <dbReference type="NCBI Taxonomy" id="2734912"/>
    <lineage>
        <taxon>Bacteria</taxon>
        <taxon>Pseudomonadati</taxon>
        <taxon>Pseudomonadota</taxon>
        <taxon>Alphaproteobacteria</taxon>
        <taxon>Hyphomicrobiales</taxon>
        <taxon>Nitrobacteraceae</taxon>
        <taxon>Bradyrhizobium</taxon>
    </lineage>
</organism>